<gene>
    <name evidence="2" type="ORF">PSON_ATCC_30995.1.T0270414</name>
</gene>
<evidence type="ECO:0008006" key="4">
    <source>
        <dbReference type="Google" id="ProtNLM"/>
    </source>
</evidence>
<dbReference type="GO" id="GO:0005886">
    <property type="term" value="C:plasma membrane"/>
    <property type="evidence" value="ECO:0007669"/>
    <property type="project" value="TreeGrafter"/>
</dbReference>
<dbReference type="GO" id="GO:0140326">
    <property type="term" value="F:ATPase-coupled intramembrane lipid transporter activity"/>
    <property type="evidence" value="ECO:0007669"/>
    <property type="project" value="TreeGrafter"/>
</dbReference>
<dbReference type="PANTHER" id="PTHR24092">
    <property type="entry name" value="PROBABLE PHOSPHOLIPID-TRANSPORTING ATPASE"/>
    <property type="match status" value="1"/>
</dbReference>
<evidence type="ECO:0000256" key="1">
    <source>
        <dbReference type="SAM" id="Phobius"/>
    </source>
</evidence>
<accession>A0A8S1M043</accession>
<dbReference type="GO" id="GO:0005768">
    <property type="term" value="C:endosome"/>
    <property type="evidence" value="ECO:0007669"/>
    <property type="project" value="TreeGrafter"/>
</dbReference>
<feature type="transmembrane region" description="Helical" evidence="1">
    <location>
        <begin position="67"/>
        <end position="86"/>
    </location>
</feature>
<dbReference type="OrthoDB" id="377733at2759"/>
<dbReference type="AlphaFoldDB" id="A0A8S1M043"/>
<dbReference type="GO" id="GO:0005802">
    <property type="term" value="C:trans-Golgi network"/>
    <property type="evidence" value="ECO:0007669"/>
    <property type="project" value="TreeGrafter"/>
</dbReference>
<protein>
    <recommendedName>
        <fullName evidence="4">P-type ATPase N-terminal domain-containing protein</fullName>
    </recommendedName>
</protein>
<dbReference type="EMBL" id="CAJJDN010000027">
    <property type="protein sequence ID" value="CAD8071221.1"/>
    <property type="molecule type" value="Genomic_DNA"/>
</dbReference>
<evidence type="ECO:0000313" key="2">
    <source>
        <dbReference type="EMBL" id="CAD8071221.1"/>
    </source>
</evidence>
<dbReference type="Proteomes" id="UP000692954">
    <property type="component" value="Unassembled WGS sequence"/>
</dbReference>
<comment type="caution">
    <text evidence="2">The sequence shown here is derived from an EMBL/GenBank/DDBJ whole genome shotgun (WGS) entry which is preliminary data.</text>
</comment>
<dbReference type="GO" id="GO:0045332">
    <property type="term" value="P:phospholipid translocation"/>
    <property type="evidence" value="ECO:0007669"/>
    <property type="project" value="TreeGrafter"/>
</dbReference>
<keyword evidence="1" id="KW-0812">Transmembrane</keyword>
<dbReference type="PANTHER" id="PTHR24092:SF5">
    <property type="entry name" value="PHOSPHOLIPID-TRANSPORTING ATPASE"/>
    <property type="match status" value="1"/>
</dbReference>
<organism evidence="2 3">
    <name type="scientific">Paramecium sonneborni</name>
    <dbReference type="NCBI Taxonomy" id="65129"/>
    <lineage>
        <taxon>Eukaryota</taxon>
        <taxon>Sar</taxon>
        <taxon>Alveolata</taxon>
        <taxon>Ciliophora</taxon>
        <taxon>Intramacronucleata</taxon>
        <taxon>Oligohymenophorea</taxon>
        <taxon>Peniculida</taxon>
        <taxon>Parameciidae</taxon>
        <taxon>Paramecium</taxon>
    </lineage>
</organism>
<keyword evidence="3" id="KW-1185">Reference proteome</keyword>
<dbReference type="GO" id="GO:0006890">
    <property type="term" value="P:retrograde vesicle-mediated transport, Golgi to endoplasmic reticulum"/>
    <property type="evidence" value="ECO:0007669"/>
    <property type="project" value="TreeGrafter"/>
</dbReference>
<reference evidence="2" key="1">
    <citation type="submission" date="2021-01" db="EMBL/GenBank/DDBJ databases">
        <authorList>
            <consortium name="Genoscope - CEA"/>
            <person name="William W."/>
        </authorList>
    </citation>
    <scope>NUCLEOTIDE SEQUENCE</scope>
</reference>
<dbReference type="GO" id="GO:0006897">
    <property type="term" value="P:endocytosis"/>
    <property type="evidence" value="ECO:0007669"/>
    <property type="project" value="TreeGrafter"/>
</dbReference>
<proteinExistence type="predicted"/>
<keyword evidence="1" id="KW-1133">Transmembrane helix</keyword>
<evidence type="ECO:0000313" key="3">
    <source>
        <dbReference type="Proteomes" id="UP000692954"/>
    </source>
</evidence>
<name>A0A8S1M043_9CILI</name>
<keyword evidence="1" id="KW-0472">Membrane</keyword>
<sequence length="283" mass="32839">MESKRKTMNNLYQNKDLNLFQQRNLKKKLKLKRKANLIKLKTLCLFIWEGQSTKLIKQFHKKLKIQCIYIYPLSLTITQCISFLKVGFLIDYLGPLALVVAISLLKELYDDIQRHMRDHQINNYEYGLITRNGIEKISSGNIKVGQIVEVKCNERIPADLLVLYADDEQGNVFIRTDQLDGETDWKLRKAVKATQNLIKSGSDPSLLISSSSYVTCQEPIANIYQFSGLFNYKYQKESLSLEHVMWANTVLATGRIYGLVILNGKETRMEKEQQNTKDQIWYT</sequence>